<organism evidence="2">
    <name type="scientific">marine metagenome</name>
    <dbReference type="NCBI Taxonomy" id="408172"/>
    <lineage>
        <taxon>unclassified sequences</taxon>
        <taxon>metagenomes</taxon>
        <taxon>ecological metagenomes</taxon>
    </lineage>
</organism>
<dbReference type="EMBL" id="UINC01040937">
    <property type="protein sequence ID" value="SVB41505.1"/>
    <property type="molecule type" value="Genomic_DNA"/>
</dbReference>
<dbReference type="InterPro" id="IPR011528">
    <property type="entry name" value="NERD"/>
</dbReference>
<evidence type="ECO:0000259" key="1">
    <source>
        <dbReference type="PROSITE" id="PS50965"/>
    </source>
</evidence>
<proteinExistence type="predicted"/>
<feature type="non-terminal residue" evidence="2">
    <location>
        <position position="1"/>
    </location>
</feature>
<dbReference type="PROSITE" id="PS50965">
    <property type="entry name" value="NERD"/>
    <property type="match status" value="1"/>
</dbReference>
<evidence type="ECO:0000313" key="2">
    <source>
        <dbReference type="EMBL" id="SVB41505.1"/>
    </source>
</evidence>
<name>A0A382DTB8_9ZZZZ</name>
<sequence>PQNYRQLSVNPNASLILDTKTISG</sequence>
<reference evidence="2" key="1">
    <citation type="submission" date="2018-05" db="EMBL/GenBank/DDBJ databases">
        <authorList>
            <person name="Lanie J.A."/>
            <person name="Ng W.-L."/>
            <person name="Kazmierczak K.M."/>
            <person name="Andrzejewski T.M."/>
            <person name="Davidsen T.M."/>
            <person name="Wayne K.J."/>
            <person name="Tettelin H."/>
            <person name="Glass J.I."/>
            <person name="Rusch D."/>
            <person name="Podicherti R."/>
            <person name="Tsui H.-C.T."/>
            <person name="Winkler M.E."/>
        </authorList>
    </citation>
    <scope>NUCLEOTIDE SEQUENCE</scope>
</reference>
<accession>A0A382DTB8</accession>
<feature type="domain" description="NERD" evidence="1">
    <location>
        <begin position="1"/>
        <end position="24"/>
    </location>
</feature>
<dbReference type="AlphaFoldDB" id="A0A382DTB8"/>
<protein>
    <recommendedName>
        <fullName evidence="1">NERD domain-containing protein</fullName>
    </recommendedName>
</protein>
<gene>
    <name evidence="2" type="ORF">METZ01_LOCUS194359</name>
</gene>